<protein>
    <recommendedName>
        <fullName evidence="2">histidine kinase</fullName>
        <ecNumber evidence="2">2.7.13.3</ecNumber>
    </recommendedName>
</protein>
<keyword evidence="9" id="KW-1185">Reference proteome</keyword>
<feature type="domain" description="Histidine kinase" evidence="5">
    <location>
        <begin position="443"/>
        <end position="675"/>
    </location>
</feature>
<proteinExistence type="predicted"/>
<dbReference type="InterPro" id="IPR036097">
    <property type="entry name" value="HisK_dim/P_sf"/>
</dbReference>
<feature type="domain" description="PAS" evidence="6">
    <location>
        <begin position="282"/>
        <end position="322"/>
    </location>
</feature>
<dbReference type="CDD" id="cd00075">
    <property type="entry name" value="HATPase"/>
    <property type="match status" value="1"/>
</dbReference>
<dbReference type="PROSITE" id="PS50112">
    <property type="entry name" value="PAS"/>
    <property type="match status" value="2"/>
</dbReference>
<evidence type="ECO:0000256" key="3">
    <source>
        <dbReference type="ARBA" id="ARBA00022553"/>
    </source>
</evidence>
<dbReference type="NCBIfam" id="TIGR00229">
    <property type="entry name" value="sensory_box"/>
    <property type="match status" value="2"/>
</dbReference>
<name>A0ABX7B1A1_9PROT</name>
<accession>A0ABX7B1A1</accession>
<evidence type="ECO:0000259" key="5">
    <source>
        <dbReference type="PROSITE" id="PS50109"/>
    </source>
</evidence>
<dbReference type="InterPro" id="IPR000014">
    <property type="entry name" value="PAS"/>
</dbReference>
<dbReference type="Pfam" id="PF02518">
    <property type="entry name" value="HATPase_c"/>
    <property type="match status" value="1"/>
</dbReference>
<dbReference type="CDD" id="cd00130">
    <property type="entry name" value="PAS"/>
    <property type="match status" value="3"/>
</dbReference>
<dbReference type="EMBL" id="CP067420">
    <property type="protein sequence ID" value="QQP87449.1"/>
    <property type="molecule type" value="Genomic_DNA"/>
</dbReference>
<dbReference type="SUPFAM" id="SSF55874">
    <property type="entry name" value="ATPase domain of HSP90 chaperone/DNA topoisomerase II/histidine kinase"/>
    <property type="match status" value="1"/>
</dbReference>
<evidence type="ECO:0000256" key="1">
    <source>
        <dbReference type="ARBA" id="ARBA00000085"/>
    </source>
</evidence>
<feature type="domain" description="PAS" evidence="6">
    <location>
        <begin position="159"/>
        <end position="205"/>
    </location>
</feature>
<gene>
    <name evidence="8" type="ORF">IGS68_15155</name>
</gene>
<dbReference type="InterPro" id="IPR000700">
    <property type="entry name" value="PAS-assoc_C"/>
</dbReference>
<dbReference type="Gene3D" id="3.30.565.10">
    <property type="entry name" value="Histidine kinase-like ATPase, C-terminal domain"/>
    <property type="match status" value="1"/>
</dbReference>
<dbReference type="CDD" id="cd00082">
    <property type="entry name" value="HisKA"/>
    <property type="match status" value="1"/>
</dbReference>
<sequence length="686" mass="75343">MAGRRRRPGRLPPPGLSPADLTGGTSSPAPSAPHGDGGADDPTRAGQQLILDAIPFPVAVLRRCDEVVLYVNTPLARIANQDAASMMGRRSTVKYAKRVDYEDVQAALEQAGRIDEREVRLRNADGRIFWVTLSAVLIPYHGEDAFLVGFTDITARKQAEDVQRELIDAVPVPLVLARTSDAKILQINRRASELFGIASDLAVGRYATDFYVVEEERRRLGVLLRQDGQVDEFEVQLADSMKRPFWALLSARLFDHKGEQASLTAVNVINERKRIEQELAVERAMLKATLENMDQAMLITDRDLRVIGWNRRCVDLLGLPAEFLESGPTKDEIAGYLADQGDFDTLPESEIGLFRGDQRALLESRPIYERRRPNGTVVEARSNRLPGGGFVCSYTDITKRKAAEDELRASKEAAELAYSSLQQAKNSLIQAEKMAALGSLVAGVAHEINTPIGTALTAASHLGERTAEFRAQFQGGKLKKSEAERYLETAVETSAIMVATIGRAAELIQSFKQVAVDQSTDIRRRFNLSAYIAEILLSLKPRLKQAQHAVVVDCPHDLEIDSYPGALSQVLTNFMMNSLLHGFSEGQIGKITISAQLRDSATVVIRYADTGRGIPEKNLARIFEPFFTTRRGTGGTGLGLHIVYNIVTQSLGGTIDVMSEVGQGAAFILAIPRTAPGQVELWIDER</sequence>
<dbReference type="InterPro" id="IPR004358">
    <property type="entry name" value="Sig_transdc_His_kin-like_C"/>
</dbReference>
<dbReference type="SMART" id="SM00086">
    <property type="entry name" value="PAC"/>
    <property type="match status" value="2"/>
</dbReference>
<dbReference type="PANTHER" id="PTHR43065">
    <property type="entry name" value="SENSOR HISTIDINE KINASE"/>
    <property type="match status" value="1"/>
</dbReference>
<dbReference type="InterPro" id="IPR005467">
    <property type="entry name" value="His_kinase_dom"/>
</dbReference>
<dbReference type="Gene3D" id="3.30.450.20">
    <property type="entry name" value="PAS domain"/>
    <property type="match status" value="3"/>
</dbReference>
<organism evidence="8 9">
    <name type="scientific">Skermanella cutis</name>
    <dbReference type="NCBI Taxonomy" id="2775420"/>
    <lineage>
        <taxon>Bacteria</taxon>
        <taxon>Pseudomonadati</taxon>
        <taxon>Pseudomonadota</taxon>
        <taxon>Alphaproteobacteria</taxon>
        <taxon>Rhodospirillales</taxon>
        <taxon>Azospirillaceae</taxon>
        <taxon>Skermanella</taxon>
    </lineage>
</organism>
<dbReference type="SUPFAM" id="SSF47384">
    <property type="entry name" value="Homodimeric domain of signal transducing histidine kinase"/>
    <property type="match status" value="1"/>
</dbReference>
<dbReference type="InterPro" id="IPR001610">
    <property type="entry name" value="PAC"/>
</dbReference>
<dbReference type="EC" id="2.7.13.3" evidence="2"/>
<dbReference type="SMART" id="SM00387">
    <property type="entry name" value="HATPase_c"/>
    <property type="match status" value="1"/>
</dbReference>
<reference evidence="8" key="1">
    <citation type="submission" date="2021-02" db="EMBL/GenBank/DDBJ databases">
        <title>Skermanella TT6 skin isolate.</title>
        <authorList>
            <person name="Lee K."/>
            <person name="Ganzorig M."/>
        </authorList>
    </citation>
    <scope>NUCLEOTIDE SEQUENCE</scope>
    <source>
        <strain evidence="8">TT6</strain>
    </source>
</reference>
<dbReference type="Proteomes" id="UP000595197">
    <property type="component" value="Chromosome"/>
</dbReference>
<evidence type="ECO:0000259" key="7">
    <source>
        <dbReference type="PROSITE" id="PS50113"/>
    </source>
</evidence>
<dbReference type="PROSITE" id="PS50109">
    <property type="entry name" value="HIS_KIN"/>
    <property type="match status" value="1"/>
</dbReference>
<dbReference type="Gene3D" id="1.10.287.130">
    <property type="match status" value="1"/>
</dbReference>
<dbReference type="Pfam" id="PF12860">
    <property type="entry name" value="PAS_7"/>
    <property type="match status" value="1"/>
</dbReference>
<evidence type="ECO:0000256" key="2">
    <source>
        <dbReference type="ARBA" id="ARBA00012438"/>
    </source>
</evidence>
<dbReference type="InterPro" id="IPR035965">
    <property type="entry name" value="PAS-like_dom_sf"/>
</dbReference>
<feature type="region of interest" description="Disordered" evidence="4">
    <location>
        <begin position="1"/>
        <end position="44"/>
    </location>
</feature>
<dbReference type="InterPro" id="IPR003661">
    <property type="entry name" value="HisK_dim/P_dom"/>
</dbReference>
<evidence type="ECO:0000259" key="6">
    <source>
        <dbReference type="PROSITE" id="PS50112"/>
    </source>
</evidence>
<dbReference type="PANTHER" id="PTHR43065:SF47">
    <property type="match status" value="1"/>
</dbReference>
<dbReference type="SMART" id="SM00091">
    <property type="entry name" value="PAS"/>
    <property type="match status" value="3"/>
</dbReference>
<evidence type="ECO:0000256" key="4">
    <source>
        <dbReference type="SAM" id="MobiDB-lite"/>
    </source>
</evidence>
<dbReference type="SUPFAM" id="SSF55785">
    <property type="entry name" value="PYP-like sensor domain (PAS domain)"/>
    <property type="match status" value="3"/>
</dbReference>
<dbReference type="InterPro" id="IPR036890">
    <property type="entry name" value="HATPase_C_sf"/>
</dbReference>
<dbReference type="RefSeq" id="WP_201070537.1">
    <property type="nucleotide sequence ID" value="NZ_CP067420.1"/>
</dbReference>
<feature type="domain" description="PAC" evidence="7">
    <location>
        <begin position="115"/>
        <end position="165"/>
    </location>
</feature>
<dbReference type="Pfam" id="PF08448">
    <property type="entry name" value="PAS_4"/>
    <property type="match status" value="1"/>
</dbReference>
<dbReference type="InterPro" id="IPR013656">
    <property type="entry name" value="PAS_4"/>
</dbReference>
<dbReference type="InterPro" id="IPR003594">
    <property type="entry name" value="HATPase_dom"/>
</dbReference>
<comment type="catalytic activity">
    <reaction evidence="1">
        <text>ATP + protein L-histidine = ADP + protein N-phospho-L-histidine.</text>
        <dbReference type="EC" id="2.7.13.3"/>
    </reaction>
</comment>
<dbReference type="PROSITE" id="PS50113">
    <property type="entry name" value="PAC"/>
    <property type="match status" value="1"/>
</dbReference>
<dbReference type="Pfam" id="PF13426">
    <property type="entry name" value="PAS_9"/>
    <property type="match status" value="1"/>
</dbReference>
<evidence type="ECO:0000313" key="9">
    <source>
        <dbReference type="Proteomes" id="UP000595197"/>
    </source>
</evidence>
<keyword evidence="3" id="KW-0597">Phosphoprotein</keyword>
<dbReference type="PRINTS" id="PR00344">
    <property type="entry name" value="BCTRLSENSOR"/>
</dbReference>
<evidence type="ECO:0000313" key="8">
    <source>
        <dbReference type="EMBL" id="QQP87449.1"/>
    </source>
</evidence>